<evidence type="ECO:0000256" key="4">
    <source>
        <dbReference type="PIRSR" id="PIRSR000390-2"/>
    </source>
</evidence>
<dbReference type="GO" id="GO:0008483">
    <property type="term" value="F:transaminase activity"/>
    <property type="evidence" value="ECO:0007669"/>
    <property type="project" value="TreeGrafter"/>
</dbReference>
<dbReference type="Proteomes" id="UP000244649">
    <property type="component" value="Unassembled WGS sequence"/>
</dbReference>
<keyword evidence="1 4" id="KW-0663">Pyridoxal phosphate</keyword>
<dbReference type="InterPro" id="IPR000653">
    <property type="entry name" value="DegT/StrS_aminotransferase"/>
</dbReference>
<comment type="similarity">
    <text evidence="2 5">Belongs to the DegT/DnrJ/EryC1 family.</text>
</comment>
<dbReference type="GO" id="GO:0000271">
    <property type="term" value="P:polysaccharide biosynthetic process"/>
    <property type="evidence" value="ECO:0007669"/>
    <property type="project" value="TreeGrafter"/>
</dbReference>
<comment type="caution">
    <text evidence="6">The sequence shown here is derived from an EMBL/GenBank/DDBJ whole genome shotgun (WGS) entry which is preliminary data.</text>
</comment>
<dbReference type="PANTHER" id="PTHR30244:SF9">
    <property type="entry name" value="PROTEIN RV3402C"/>
    <property type="match status" value="1"/>
</dbReference>
<evidence type="ECO:0000313" key="7">
    <source>
        <dbReference type="Proteomes" id="UP000244649"/>
    </source>
</evidence>
<evidence type="ECO:0000256" key="3">
    <source>
        <dbReference type="PIRSR" id="PIRSR000390-1"/>
    </source>
</evidence>
<dbReference type="Gene3D" id="3.40.640.10">
    <property type="entry name" value="Type I PLP-dependent aspartate aminotransferase-like (Major domain)"/>
    <property type="match status" value="1"/>
</dbReference>
<evidence type="ECO:0008006" key="8">
    <source>
        <dbReference type="Google" id="ProtNLM"/>
    </source>
</evidence>
<proteinExistence type="inferred from homology"/>
<evidence type="ECO:0000256" key="5">
    <source>
        <dbReference type="RuleBase" id="RU004508"/>
    </source>
</evidence>
<reference evidence="6 7" key="1">
    <citation type="submission" date="2018-04" db="EMBL/GenBank/DDBJ databases">
        <authorList>
            <person name="Go L.Y."/>
            <person name="Mitchell J.A."/>
        </authorList>
    </citation>
    <scope>NUCLEOTIDE SEQUENCE [LARGE SCALE GENOMIC DNA]</scope>
    <source>
        <strain evidence="6 7">TPD7010</strain>
    </source>
</reference>
<dbReference type="Pfam" id="PF01041">
    <property type="entry name" value="DegT_DnrJ_EryC1"/>
    <property type="match status" value="1"/>
</dbReference>
<evidence type="ECO:0000256" key="2">
    <source>
        <dbReference type="ARBA" id="ARBA00037999"/>
    </source>
</evidence>
<dbReference type="SUPFAM" id="SSF53383">
    <property type="entry name" value="PLP-dependent transferases"/>
    <property type="match status" value="1"/>
</dbReference>
<evidence type="ECO:0000256" key="1">
    <source>
        <dbReference type="ARBA" id="ARBA00022898"/>
    </source>
</evidence>
<name>A0A2T7WYI5_MICTE</name>
<evidence type="ECO:0000313" key="6">
    <source>
        <dbReference type="EMBL" id="PVE79758.1"/>
    </source>
</evidence>
<dbReference type="GO" id="GO:0030170">
    <property type="term" value="F:pyridoxal phosphate binding"/>
    <property type="evidence" value="ECO:0007669"/>
    <property type="project" value="TreeGrafter"/>
</dbReference>
<accession>A0A2T7WYI5</accession>
<dbReference type="PIRSF" id="PIRSF000390">
    <property type="entry name" value="PLP_StrS"/>
    <property type="match status" value="1"/>
</dbReference>
<gene>
    <name evidence="6" type="ORF">DC432_00445</name>
</gene>
<dbReference type="AlphaFoldDB" id="A0A2T7WYI5"/>
<sequence length="382" mass="40841">MSYEVPFIRPVFPPAATIASDVTDIIESNWFTNFGPKERDFATRIAAFVGDDFGAATFCNATIALVAALSVVLGDPVPTDTPVRRRFVIVPSFTFAAGPQSIQAVGREPLFIDVDGETLQPSLAAARDALRDRRSEIDGILLCNSFGVGNPDVGAWEELAAEHGVPLVIDSAAGFGSVYPDGAPVGARGTCEVFSFHATKPFAIGEGGAIISRDLDLIESARSYSNFGFASGGSVRAGLNGKLQEINAAIGLRQLERFEESLGRRRELLRSYALVFEGLPGARLVPHAELSSVCFATIVLPDEGTRDAILAGMRAAGVEARVYYAPPVHQQPRFVGAVRQGTLATTDAISRRCIALPVFEGLPEQVFHHLADIVDRLTPRST</sequence>
<dbReference type="InterPro" id="IPR015421">
    <property type="entry name" value="PyrdxlP-dep_Trfase_major"/>
</dbReference>
<dbReference type="RefSeq" id="WP_116536206.1">
    <property type="nucleotide sequence ID" value="NZ_QDFT01000001.1"/>
</dbReference>
<dbReference type="InterPro" id="IPR015424">
    <property type="entry name" value="PyrdxlP-dep_Trfase"/>
</dbReference>
<feature type="active site" description="Proton acceptor" evidence="3">
    <location>
        <position position="200"/>
    </location>
</feature>
<feature type="modified residue" description="N6-(pyridoxal phosphate)lysine" evidence="4">
    <location>
        <position position="200"/>
    </location>
</feature>
<organism evidence="6 7">
    <name type="scientific">Microbacterium testaceum</name>
    <name type="common">Aureobacterium testaceum</name>
    <name type="synonym">Brevibacterium testaceum</name>
    <dbReference type="NCBI Taxonomy" id="2033"/>
    <lineage>
        <taxon>Bacteria</taxon>
        <taxon>Bacillati</taxon>
        <taxon>Actinomycetota</taxon>
        <taxon>Actinomycetes</taxon>
        <taxon>Micrococcales</taxon>
        <taxon>Microbacteriaceae</taxon>
        <taxon>Microbacterium</taxon>
    </lineage>
</organism>
<dbReference type="EMBL" id="QDFT01000001">
    <property type="protein sequence ID" value="PVE79758.1"/>
    <property type="molecule type" value="Genomic_DNA"/>
</dbReference>
<dbReference type="PANTHER" id="PTHR30244">
    <property type="entry name" value="TRANSAMINASE"/>
    <property type="match status" value="1"/>
</dbReference>
<protein>
    <recommendedName>
        <fullName evidence="8">dTDP-4-amino-4,6-dideoxygalactose transaminase</fullName>
    </recommendedName>
</protein>